<evidence type="ECO:0000313" key="5">
    <source>
        <dbReference type="Proteomes" id="UP000053411"/>
    </source>
</evidence>
<reference evidence="4 5" key="1">
    <citation type="submission" date="2015-01" db="EMBL/GenBank/DDBJ databases">
        <title>The Genome Sequence of Fonsecaea multimorphosa CBS 102226.</title>
        <authorList>
            <consortium name="The Broad Institute Genomics Platform"/>
            <person name="Cuomo C."/>
            <person name="de Hoog S."/>
            <person name="Gorbushina A."/>
            <person name="Stielow B."/>
            <person name="Teixiera M."/>
            <person name="Abouelleil A."/>
            <person name="Chapman S.B."/>
            <person name="Priest M."/>
            <person name="Young S.K."/>
            <person name="Wortman J."/>
            <person name="Nusbaum C."/>
            <person name="Birren B."/>
        </authorList>
    </citation>
    <scope>NUCLEOTIDE SEQUENCE [LARGE SCALE GENOMIC DNA]</scope>
    <source>
        <strain evidence="4 5">CBS 102226</strain>
    </source>
</reference>
<dbReference type="RefSeq" id="XP_016637327.1">
    <property type="nucleotide sequence ID" value="XM_016772188.1"/>
</dbReference>
<name>A0A0D2KI98_9EURO</name>
<evidence type="ECO:0000259" key="3">
    <source>
        <dbReference type="Pfam" id="PF01557"/>
    </source>
</evidence>
<dbReference type="STRING" id="1442371.A0A0D2KI98"/>
<dbReference type="Gene3D" id="3.90.850.10">
    <property type="entry name" value="Fumarylacetoacetase-like, C-terminal domain"/>
    <property type="match status" value="1"/>
</dbReference>
<dbReference type="InterPro" id="IPR011234">
    <property type="entry name" value="Fumarylacetoacetase-like_C"/>
</dbReference>
<dbReference type="PANTHER" id="PTHR11820:SF112">
    <property type="entry name" value="FUMARYLACETOACETATE HYDROLASE FAMILY PROTEIN (AFU_ORTHOLOGUE AFUA_1G02370)-RELATED"/>
    <property type="match status" value="1"/>
</dbReference>
<protein>
    <recommendedName>
        <fullName evidence="3">Fumarylacetoacetase-like C-terminal domain-containing protein</fullName>
    </recommendedName>
</protein>
<keyword evidence="2" id="KW-0479">Metal-binding</keyword>
<dbReference type="Proteomes" id="UP000053411">
    <property type="component" value="Unassembled WGS sequence"/>
</dbReference>
<dbReference type="InterPro" id="IPR036663">
    <property type="entry name" value="Fumarylacetoacetase_C_sf"/>
</dbReference>
<dbReference type="EMBL" id="KN848063">
    <property type="protein sequence ID" value="KIY03205.1"/>
    <property type="molecule type" value="Genomic_DNA"/>
</dbReference>
<evidence type="ECO:0000256" key="2">
    <source>
        <dbReference type="ARBA" id="ARBA00022723"/>
    </source>
</evidence>
<dbReference type="SUPFAM" id="SSF56529">
    <property type="entry name" value="FAH"/>
    <property type="match status" value="1"/>
</dbReference>
<sequence length="280" mass="30821">MVQAKFSRLVRFIADDDTEYYGDAGESTDGSFSTARVIEGNIFDKFEVTSNVKKIKKLVAPLNRSTTHIVRGFGVAYKGVPEKMGFKFPEYPVLFYKPVTAIIGPFDDVPIDLSSQDDGLDCEVELVVVIGKEALNVPEEDALKYVLGYTVGNDMTHHGWMRKGNRMGALGKNCDGWCPIGPCIIPTDAVEDVQKMRLWTKINGELIQDGSTKDMIFSIARLVSFSSQGTTLLPGDIILTGTPLGARAVLNPPIWLHDGDVMELGIEKIGTIKNKITFKK</sequence>
<gene>
    <name evidence="4" type="ORF">Z520_01672</name>
</gene>
<comment type="similarity">
    <text evidence="1">Belongs to the FAH family.</text>
</comment>
<dbReference type="GO" id="GO:0046872">
    <property type="term" value="F:metal ion binding"/>
    <property type="evidence" value="ECO:0007669"/>
    <property type="project" value="UniProtKB-KW"/>
</dbReference>
<feature type="domain" description="Fumarylacetoacetase-like C-terminal" evidence="3">
    <location>
        <begin position="73"/>
        <end position="276"/>
    </location>
</feature>
<organism evidence="4 5">
    <name type="scientific">Fonsecaea multimorphosa CBS 102226</name>
    <dbReference type="NCBI Taxonomy" id="1442371"/>
    <lineage>
        <taxon>Eukaryota</taxon>
        <taxon>Fungi</taxon>
        <taxon>Dikarya</taxon>
        <taxon>Ascomycota</taxon>
        <taxon>Pezizomycotina</taxon>
        <taxon>Eurotiomycetes</taxon>
        <taxon>Chaetothyriomycetidae</taxon>
        <taxon>Chaetothyriales</taxon>
        <taxon>Herpotrichiellaceae</taxon>
        <taxon>Fonsecaea</taxon>
    </lineage>
</organism>
<evidence type="ECO:0000256" key="1">
    <source>
        <dbReference type="ARBA" id="ARBA00010211"/>
    </source>
</evidence>
<dbReference type="FunFam" id="3.90.850.10:FF:000002">
    <property type="entry name" value="2-hydroxyhepta-2,4-diene-1,7-dioate isomerase"/>
    <property type="match status" value="1"/>
</dbReference>
<accession>A0A0D2KI98</accession>
<dbReference type="OrthoDB" id="411064at2759"/>
<keyword evidence="5" id="KW-1185">Reference proteome</keyword>
<dbReference type="VEuPathDB" id="FungiDB:Z520_01672"/>
<dbReference type="GO" id="GO:0006107">
    <property type="term" value="P:oxaloacetate metabolic process"/>
    <property type="evidence" value="ECO:0007669"/>
    <property type="project" value="UniProtKB-ARBA"/>
</dbReference>
<dbReference type="Pfam" id="PF01557">
    <property type="entry name" value="FAA_hydrolase"/>
    <property type="match status" value="1"/>
</dbReference>
<evidence type="ECO:0000313" key="4">
    <source>
        <dbReference type="EMBL" id="KIY03205.1"/>
    </source>
</evidence>
<dbReference type="GeneID" id="27707418"/>
<proteinExistence type="inferred from homology"/>
<dbReference type="AlphaFoldDB" id="A0A0D2KI98"/>
<dbReference type="GO" id="GO:0050163">
    <property type="term" value="F:oxaloacetate tautomerase activity"/>
    <property type="evidence" value="ECO:0007669"/>
    <property type="project" value="UniProtKB-ARBA"/>
</dbReference>
<dbReference type="PANTHER" id="PTHR11820">
    <property type="entry name" value="ACYLPYRUVASE"/>
    <property type="match status" value="1"/>
</dbReference>